<keyword evidence="1" id="KW-0472">Membrane</keyword>
<keyword evidence="3" id="KW-1185">Reference proteome</keyword>
<accession>A0AAV8WWQ7</accession>
<keyword evidence="1" id="KW-0812">Transmembrane</keyword>
<proteinExistence type="predicted"/>
<evidence type="ECO:0000256" key="1">
    <source>
        <dbReference type="SAM" id="Phobius"/>
    </source>
</evidence>
<dbReference type="Proteomes" id="UP001162156">
    <property type="component" value="Unassembled WGS sequence"/>
</dbReference>
<comment type="caution">
    <text evidence="2">The sequence shown here is derived from an EMBL/GenBank/DDBJ whole genome shotgun (WGS) entry which is preliminary data.</text>
</comment>
<dbReference type="EMBL" id="JANEYF010004530">
    <property type="protein sequence ID" value="KAJ8930904.1"/>
    <property type="molecule type" value="Genomic_DNA"/>
</dbReference>
<name>A0AAV8WWQ7_9CUCU</name>
<protein>
    <submittedName>
        <fullName evidence="2">Uncharacterized protein</fullName>
    </submittedName>
</protein>
<keyword evidence="1" id="KW-1133">Transmembrane helix</keyword>
<sequence>MAENLPPVRYRMHKVEERFGNILRKAGNSPEILLKDFSKLDIINNRFTLRVFTLNSQIITFGVFVLLLSYILCADNMFNSSSECIIEMPSDASKIFREPENCDMCIHVSEVDKLANISAILFYEKYAKTARPLVVTDGALNWPALKSFNFDFFQEPI</sequence>
<organism evidence="2 3">
    <name type="scientific">Rhamnusium bicolor</name>
    <dbReference type="NCBI Taxonomy" id="1586634"/>
    <lineage>
        <taxon>Eukaryota</taxon>
        <taxon>Metazoa</taxon>
        <taxon>Ecdysozoa</taxon>
        <taxon>Arthropoda</taxon>
        <taxon>Hexapoda</taxon>
        <taxon>Insecta</taxon>
        <taxon>Pterygota</taxon>
        <taxon>Neoptera</taxon>
        <taxon>Endopterygota</taxon>
        <taxon>Coleoptera</taxon>
        <taxon>Polyphaga</taxon>
        <taxon>Cucujiformia</taxon>
        <taxon>Chrysomeloidea</taxon>
        <taxon>Cerambycidae</taxon>
        <taxon>Lepturinae</taxon>
        <taxon>Rhagiini</taxon>
        <taxon>Rhamnusium</taxon>
    </lineage>
</organism>
<gene>
    <name evidence="2" type="ORF">NQ314_016325</name>
</gene>
<dbReference type="Gene3D" id="2.60.120.650">
    <property type="entry name" value="Cupin"/>
    <property type="match status" value="1"/>
</dbReference>
<dbReference type="AlphaFoldDB" id="A0AAV8WWQ7"/>
<evidence type="ECO:0000313" key="3">
    <source>
        <dbReference type="Proteomes" id="UP001162156"/>
    </source>
</evidence>
<evidence type="ECO:0000313" key="2">
    <source>
        <dbReference type="EMBL" id="KAJ8930904.1"/>
    </source>
</evidence>
<feature type="transmembrane region" description="Helical" evidence="1">
    <location>
        <begin position="47"/>
        <end position="72"/>
    </location>
</feature>
<reference evidence="2" key="1">
    <citation type="journal article" date="2023" name="Insect Mol. Biol.">
        <title>Genome sequencing provides insights into the evolution of gene families encoding plant cell wall-degrading enzymes in longhorned beetles.</title>
        <authorList>
            <person name="Shin N.R."/>
            <person name="Okamura Y."/>
            <person name="Kirsch R."/>
            <person name="Pauchet Y."/>
        </authorList>
    </citation>
    <scope>NUCLEOTIDE SEQUENCE</scope>
    <source>
        <strain evidence="2">RBIC_L_NR</strain>
    </source>
</reference>